<dbReference type="EMBL" id="JABUMX010000005">
    <property type="protein sequence ID" value="NTS33257.1"/>
    <property type="molecule type" value="Genomic_DNA"/>
</dbReference>
<name>A0A849VY71_9HYPH</name>
<organism evidence="1 2">
    <name type="scientific">Phyllobacterium pellucidum</name>
    <dbReference type="NCBI Taxonomy" id="2740464"/>
    <lineage>
        <taxon>Bacteria</taxon>
        <taxon>Pseudomonadati</taxon>
        <taxon>Pseudomonadota</taxon>
        <taxon>Alphaproteobacteria</taxon>
        <taxon>Hyphomicrobiales</taxon>
        <taxon>Phyllobacteriaceae</taxon>
        <taxon>Phyllobacterium</taxon>
    </lineage>
</organism>
<evidence type="ECO:0000313" key="2">
    <source>
        <dbReference type="Proteomes" id="UP000550508"/>
    </source>
</evidence>
<gene>
    <name evidence="1" type="ORF">HQ945_18555</name>
</gene>
<sequence length="467" mass="51779">MSSLTNVIVPRLLSGAKDGLPLDAAGVGDALQALALVGQAMRFERPLSPEQFDAGNAVVDHATIVPDAARKLLLRLLTVKNQASSRLTAAIVRKLTERRIRLHPFDLPKLETMVRAYAEHLGAEALAFSNREVPVTQQQNYFSPDSLNASNWMHATPAVKAGYIQERRKSDPEAARGLVTTAWQAESAESRVRLLEALRENLSEADAPFLKGLDKDRAPRVRDLAARLLVRLPGFEGDDPPLRAALERIKVTTSGILFKKKSLTLELPATVRENTVMAWLNETFGPVGLDKLANALSLSVEAMVAAAKQDELLVAFLLMATQDKRLDIVKLISDGHLHASWEPFMRLEADLLAQYPPEMRQVWAAYIFRPDRWTNDTARWIIGQMARFLGGEATQALFSDLLRSKQWQSFGNEKTYLDTDIADSMAIMCPAPMRSLLRTQLAAFDPAECGNAILFLDLMDKLETTDV</sequence>
<dbReference type="Pfam" id="PF18944">
    <property type="entry name" value="DUF5691"/>
    <property type="match status" value="1"/>
</dbReference>
<proteinExistence type="predicted"/>
<dbReference type="AlphaFoldDB" id="A0A849VY71"/>
<dbReference type="InterPro" id="IPR043746">
    <property type="entry name" value="DUF5691"/>
</dbReference>
<evidence type="ECO:0000313" key="1">
    <source>
        <dbReference type="EMBL" id="NTS33257.1"/>
    </source>
</evidence>
<reference evidence="1 2" key="1">
    <citation type="submission" date="2020-05" db="EMBL/GenBank/DDBJ databases">
        <authorList>
            <person name="Kim M.K."/>
        </authorList>
    </citation>
    <scope>NUCLEOTIDE SEQUENCE [LARGE SCALE GENOMIC DNA]</scope>
    <source>
        <strain evidence="1 2">BT25</strain>
    </source>
</reference>
<comment type="caution">
    <text evidence="1">The sequence shown here is derived from an EMBL/GenBank/DDBJ whole genome shotgun (WGS) entry which is preliminary data.</text>
</comment>
<dbReference type="Proteomes" id="UP000550508">
    <property type="component" value="Unassembled WGS sequence"/>
</dbReference>
<accession>A0A849VY71</accession>
<protein>
    <submittedName>
        <fullName evidence="1">Uncharacterized protein</fullName>
    </submittedName>
</protein>
<dbReference type="RefSeq" id="WP_162737212.1">
    <property type="nucleotide sequence ID" value="NZ_JABUMX010000005.1"/>
</dbReference>
<keyword evidence="2" id="KW-1185">Reference proteome</keyword>